<name>A0A7T8GXW8_CALRO</name>
<evidence type="ECO:0000313" key="2">
    <source>
        <dbReference type="EMBL" id="QQP39571.1"/>
    </source>
</evidence>
<dbReference type="Proteomes" id="UP000595437">
    <property type="component" value="Chromosome 14"/>
</dbReference>
<dbReference type="SMART" id="SM00568">
    <property type="entry name" value="GRAM"/>
    <property type="match status" value="1"/>
</dbReference>
<evidence type="ECO:0000313" key="3">
    <source>
        <dbReference type="Proteomes" id="UP000595437"/>
    </source>
</evidence>
<dbReference type="InterPro" id="IPR004182">
    <property type="entry name" value="GRAM"/>
</dbReference>
<keyword evidence="3" id="KW-1185">Reference proteome</keyword>
<reference evidence="3" key="1">
    <citation type="submission" date="2021-01" db="EMBL/GenBank/DDBJ databases">
        <title>Caligus Genome Assembly.</title>
        <authorList>
            <person name="Gallardo-Escarate C."/>
        </authorList>
    </citation>
    <scope>NUCLEOTIDE SEQUENCE [LARGE SCALE GENOMIC DNA]</scope>
</reference>
<evidence type="ECO:0000259" key="1">
    <source>
        <dbReference type="SMART" id="SM00568"/>
    </source>
</evidence>
<dbReference type="Pfam" id="PF02893">
    <property type="entry name" value="GRAM"/>
    <property type="match status" value="1"/>
</dbReference>
<dbReference type="EMBL" id="CP045903">
    <property type="protein sequence ID" value="QQP39571.1"/>
    <property type="molecule type" value="Genomic_DNA"/>
</dbReference>
<dbReference type="AlphaFoldDB" id="A0A7T8GXW8"/>
<accession>A0A7T8GXW8</accession>
<feature type="non-terminal residue" evidence="2">
    <location>
        <position position="1"/>
    </location>
</feature>
<dbReference type="Gene3D" id="2.30.29.30">
    <property type="entry name" value="Pleckstrin-homology domain (PH domain)/Phosphotyrosine-binding domain (PTB)"/>
    <property type="match status" value="1"/>
</dbReference>
<feature type="domain" description="GRAM" evidence="1">
    <location>
        <begin position="90"/>
        <end position="158"/>
    </location>
</feature>
<organism evidence="2 3">
    <name type="scientific">Caligus rogercresseyi</name>
    <name type="common">Sea louse</name>
    <dbReference type="NCBI Taxonomy" id="217165"/>
    <lineage>
        <taxon>Eukaryota</taxon>
        <taxon>Metazoa</taxon>
        <taxon>Ecdysozoa</taxon>
        <taxon>Arthropoda</taxon>
        <taxon>Crustacea</taxon>
        <taxon>Multicrustacea</taxon>
        <taxon>Hexanauplia</taxon>
        <taxon>Copepoda</taxon>
        <taxon>Siphonostomatoida</taxon>
        <taxon>Caligidae</taxon>
        <taxon>Caligus</taxon>
    </lineage>
</organism>
<dbReference type="InterPro" id="IPR011993">
    <property type="entry name" value="PH-like_dom_sf"/>
</dbReference>
<proteinExistence type="predicted"/>
<sequence>HNVVAPESILLKTREDSYAFSMFLQKKETFRLIKQLVNLAMRRLINENETYKEDMDLLFKHMGDRYRRDGRNKSAPSFVKRDLDAKNMSEQYRLLFPVPKGEKLDGFVDCSLWAPYEDKSRYGKLYISQSFACFQSHASGLVSIVLPFDSVGSVEKDPRSVFDDTIIFQMTQGSSRTTHFKFTNIQKTGVLVEKFNSLVKRYKAKKRFTLQENNNSLLSTEERPGRCEEEGDKELLDPLMNLFREEDTDLTLEAQKEMQCQKYIETYGRGVSMYRTKDLTRLVLHGIPNR</sequence>
<gene>
    <name evidence="2" type="ORF">FKW44_020503</name>
</gene>
<protein>
    <submittedName>
        <fullName evidence="2">TBC1 domain family member 9like</fullName>
    </submittedName>
</protein>
<dbReference type="OrthoDB" id="17687at2759"/>